<keyword evidence="9" id="KW-0206">Cytoskeleton</keyword>
<reference evidence="16" key="2">
    <citation type="submission" date="2025-09" db="UniProtKB">
        <authorList>
            <consortium name="Ensembl"/>
        </authorList>
    </citation>
    <scope>IDENTIFICATION</scope>
</reference>
<dbReference type="InterPro" id="IPR056887">
    <property type="entry name" value="SYNE1/2_dom"/>
</dbReference>
<dbReference type="FunFam" id="1.20.58.60:FF:000073">
    <property type="entry name" value="Nesprin-1 isoform 1"/>
    <property type="match status" value="1"/>
</dbReference>
<evidence type="ECO:0000256" key="13">
    <source>
        <dbReference type="SAM" id="Coils"/>
    </source>
</evidence>
<keyword evidence="3" id="KW-0963">Cytoplasm</keyword>
<dbReference type="Gene3D" id="1.20.58.60">
    <property type="match status" value="7"/>
</dbReference>
<evidence type="ECO:0000256" key="9">
    <source>
        <dbReference type="ARBA" id="ARBA00023212"/>
    </source>
</evidence>
<keyword evidence="10" id="KW-0539">Nucleus</keyword>
<dbReference type="FunFam" id="1.20.58.60:FF:000112">
    <property type="entry name" value="nesprin-1 isoform X4"/>
    <property type="match status" value="1"/>
</dbReference>
<dbReference type="OMA" id="KICQWIK"/>
<dbReference type="PROSITE" id="PS51049">
    <property type="entry name" value="KASH"/>
    <property type="match status" value="1"/>
</dbReference>
<evidence type="ECO:0000313" key="16">
    <source>
        <dbReference type="Ensembl" id="ENSNNAP00000015158.1"/>
    </source>
</evidence>
<sequence>MEKYHSFKNSKERICDELNNAEKVLWKYLYYIPVSYKDSLEHSEQSKMLLSQLLSTKEELMKLRRDSQSLSLMCKENDGGLIAPIVSMLWLKWLCLFNIAKEWEGKCEEQNQEWKSVSEELERETIILDSLQEELPESLQDKQQATKEELEEFLESASNYIENLDTEKLLLRLILCRLRNILSVPASLSGKESLPIVCEIQNMQQRTEELCQKAQTEKEAMQFEMVYRTECSEELKAMKTSLQGIISQLCGYFLQPILKKFLILFSFPVGIEEHLEDCKGMLHDLEEKVSTEFLKNSPHYNTEKKIEDINKGLQAIENMLHQKSENIAKAKEVQKRIWDLLDLWHYKMNELDSEVQDIVEQNPHQAQELIDRLMIPLQQYQHVSQHAERRTTDLNRVASKLEECDELLKSIQVWLENTSRLLTEEVKSDSAKALNKHASALEMALEDSEQKQSILSAISPELKELSALIETDSMVQELTEVNEQVKALQQKIMEILPCIQHLANDVEAIESEVKTMEKDIEKIKTILSPSEDTLDFSPKEHLKHCKVILAHICPMKKAVAEMQSYKAKLRLTDMRMQPLSVFQRTKQLLKELKVLERLTEKQNTLLEVKANLIEWLFVNLLGKYLLIFNFEVEGVKQQIALLCQQKEDILTAMKNALVELHQNQEPPETEDSDLESPEENGNAVELQVSSYSFLFLSNGFIEIRFCLIYPGESGCSFFQGKSSTQLTNPPECLWRSLSNTKATKDTVKSDSEPAQVLHVCQTQIAELELWLDQVKESLGSEAQICQMQQSVEQHLAACQVMLTEIEQKVMWLLEECKGTATSNSSGLEQETENLSLNLKNVKCKLEKVQRITCLNIVRTPTIEELKTYTAQLDNLSQKASTQVQENETGENALSLDEKLFELFLAISRCLNNMEQMLGTCVLSSEEAPVQQVLYETLSAELQKLHTDIGDKKDDLLKSITSAGGNSERFSQCFSNLQAWLQLTQTTAASRSESMKTEMDHYINYQNEIRHLYDALIEKKSSLQQFFIEMSGHNISKQLQQMDVFESELQNFETQAVKLRDHGERVHLPVAATHDVYKLEEVLDDLWEFLRVKQKELSSSFIKEQQCEFLLQGFAELIDLGKKKLVHVSKLKITSRSDLELHLQNHKSFFCKLNDHMLLVQKVAASILQNREKYWKDMVEKIKSLEEEAIEQGTHLEKVLQDWRAFDESYVSFCQKLEALLPTMPFVALVEETEERIMERTQLLQKNIEGEQARYYQIVKEGKNLTELLRCPELQSKIEKLEHQWASFSQRELHFYNKDTKELNVWLESAQQNVNYWKEQSLNASQDQNTVRNHIQSLLEFSKEVDNKSSLKSSVRSTGNQLLLIKESDDAKLRSALAEYEQRWTNLVVQLPGIQEKFHQLLMAKLSSYEAITELNAWMNCIDQQRRDEVVINLQSSASLKGLLRWYKEYVMEMNFKQWIVDYVNQSLLQLTPCDVESKRYERTSFAECLGELNMNWHHLQGTLNEKIKELEHILESVVKNENKAQSLGSWLEAQSRRLKHLKSPASSILAQGTLKDCKVLENQLAVKSKEVDQLKNNLTQCSNVLVNNFIYILFKHRLVCLQVAQLKSSTESALECWKTYDEAWDEIRLMLANAAYCLEHSKNAFITMKSLKKQVEDLQVYFTKTNVLNSLVPQYSFLKIRNIREYYLQACESGDSITLLAEPETQNLLQEKLQPLQRISYLEKMLQMKADVYQVLLIVCYNQLLSLTSLSPEMERLNEVSFRLPLCDFTVKRLQNLNRQWTQKTALVLEQCSELQKDQSDDKKFLQQCQNWVQFLERMKESLKENMPATLEKLQEQQKEYEILQTEISINQQIFSCLVSKVLNMLESGETENRTEFISRLTLLKEQWQSAVRMAHRKKIDIDSLVKQWQKFTTLLQDLTKFLMDTSSYIAAVKSQEKYHLDQIRNLNHKFKNKKILQKRWQTRYSLILDTGEKLLSMVAPEAKVTMHLEMNKLRANWDNTQLQLEKITRQFQGTIQVSCINQLSLFYNKSIGPRVHLFVLEKSLTNWSQNAKELDAQKMKLAQFILPEDVMVLREQTERLHSQWEELCLRVSLHKQDIEEQLNAWIVFNEKNKELCTWLMQMEEKVPQSADISIEDMIDKLQKDYMEEINLFNESQLVHFKQMGNQLIKSSNQSRGAEIEEKLNKINDRWQHLLDIIGGRVKKLKDTFAFIQQLDKNMSHLHTWLARIESELSKPIVYDICDDQEIQRRLAEQQDLQRDIEQHTAGVESVFNICEILLHDSDACANETECDSIQQTTRSLERRWRNICAMSIERRMKIEATWRLWQKFLEDYSRFEVWLKTAEKTAAYPNSSEILYVTAKEELKKFEAFQRQIHERLTQLELINKQYRRLARENRTDSANKLKQMVYEGNHRWDNLQKRVTAILRRLKHFTNQWEEFMGTKDNIILVWLTEMDLQLTNVEHFSKSDFDDKMRQLNGFQREIMLNTSKIDQLIASGLYLIQKSEPEDAIILEEELEEFRSYCQEVFGRVARFHQRLISWHPGLEDEKESSENEADSDHARGMEADPWPKKTVQEGPPSQQSLCHLIPIAGGPERSGCETPVSVDSIPLEWDHTGDVGGSSSPEDEEEDSFFSALSDVEITEHPEAYLKMTTKALKAASGRHLLLHVLYQHHAPIGTIERWELLQVQDLSNKLRMKQTWQQWQQLNADLTNIDIWLDKMEEEMEGLQEEEPQPVNSIQAIDQRVKKLKDMLKAYNNYKALVLSVNLTSKDFKQTDSTGCKELQNRLRRVNLRWEKANILLENWKKNLQKALIHCQDFHEQNQKLLLWLAAAETRRHQAQVKEPNGDPHRIQESQKELMQLEKELLERQLQVNTLQEIAAYLLVQPDGEKYTEANEKVHVIGKKLKQLLEGVSCDLKASQGRQQPAPPRGLLSVYVQVACPVYKLSSVCRMVEKEETNSFAPKKHAFFCRVLRAALPLQLFLLLLLFLASLIPISEEDYSCTQTNNFARSFYPMLRYINGPPPT</sequence>
<keyword evidence="8 12" id="KW-0472">Membrane</keyword>
<comment type="similarity">
    <text evidence="2">Belongs to the nesprin family.</text>
</comment>
<evidence type="ECO:0000313" key="17">
    <source>
        <dbReference type="Proteomes" id="UP000694559"/>
    </source>
</evidence>
<organism evidence="16 17">
    <name type="scientific">Naja naja</name>
    <name type="common">Indian cobra</name>
    <dbReference type="NCBI Taxonomy" id="35670"/>
    <lineage>
        <taxon>Eukaryota</taxon>
        <taxon>Metazoa</taxon>
        <taxon>Chordata</taxon>
        <taxon>Craniata</taxon>
        <taxon>Vertebrata</taxon>
        <taxon>Euteleostomi</taxon>
        <taxon>Lepidosauria</taxon>
        <taxon>Squamata</taxon>
        <taxon>Bifurcata</taxon>
        <taxon>Unidentata</taxon>
        <taxon>Episquamata</taxon>
        <taxon>Toxicofera</taxon>
        <taxon>Serpentes</taxon>
        <taxon>Colubroidea</taxon>
        <taxon>Elapidae</taxon>
        <taxon>Elapinae</taxon>
        <taxon>Naja</taxon>
    </lineage>
</organism>
<protein>
    <recommendedName>
        <fullName evidence="15">KASH domain-containing protein</fullName>
    </recommendedName>
</protein>
<feature type="region of interest" description="Disordered" evidence="14">
    <location>
        <begin position="2543"/>
        <end position="2583"/>
    </location>
</feature>
<dbReference type="Pfam" id="PF25035">
    <property type="entry name" value="SYNE1"/>
    <property type="match status" value="1"/>
</dbReference>
<dbReference type="GeneTree" id="ENSGT00940000154656"/>
<feature type="topological domain" description="Perinuclear space" evidence="12">
    <location>
        <begin position="2993"/>
        <end position="3022"/>
    </location>
</feature>
<proteinExistence type="inferred from homology"/>
<keyword evidence="7" id="KW-1133">Transmembrane helix</keyword>
<feature type="compositionally biased region" description="Basic and acidic residues" evidence="14">
    <location>
        <begin position="2555"/>
        <end position="2572"/>
    </location>
</feature>
<evidence type="ECO:0000256" key="6">
    <source>
        <dbReference type="ARBA" id="ARBA00022737"/>
    </source>
</evidence>
<feature type="coiled-coil region" evidence="13">
    <location>
        <begin position="431"/>
        <end position="526"/>
    </location>
</feature>
<evidence type="ECO:0000256" key="1">
    <source>
        <dbReference type="ARBA" id="ARBA00004245"/>
    </source>
</evidence>
<name>A0A8C6XIP5_NAJNA</name>
<dbReference type="SMART" id="SM01249">
    <property type="entry name" value="KASH"/>
    <property type="match status" value="1"/>
</dbReference>
<feature type="topological domain" description="Cytoplasmic" evidence="12">
    <location>
        <begin position="1"/>
        <end position="2971"/>
    </location>
</feature>
<keyword evidence="4" id="KW-0597">Phosphoprotein</keyword>
<dbReference type="GO" id="GO:0005856">
    <property type="term" value="C:cytoskeleton"/>
    <property type="evidence" value="ECO:0007669"/>
    <property type="project" value="UniProtKB-SubCell"/>
</dbReference>
<evidence type="ECO:0000256" key="14">
    <source>
        <dbReference type="SAM" id="MobiDB-lite"/>
    </source>
</evidence>
<evidence type="ECO:0000256" key="7">
    <source>
        <dbReference type="ARBA" id="ARBA00022989"/>
    </source>
</evidence>
<dbReference type="FunFam" id="1.20.58.60:FF:000126">
    <property type="entry name" value="Spectrin repeat containing, nuclear envelope 1a"/>
    <property type="match status" value="1"/>
</dbReference>
<dbReference type="GO" id="GO:0005640">
    <property type="term" value="C:nuclear outer membrane"/>
    <property type="evidence" value="ECO:0007669"/>
    <property type="project" value="UniProtKB-SubCell"/>
</dbReference>
<feature type="coiled-coil region" evidence="13">
    <location>
        <begin position="1034"/>
        <end position="1061"/>
    </location>
</feature>
<feature type="domain" description="KASH" evidence="15">
    <location>
        <begin position="2963"/>
        <end position="3022"/>
    </location>
</feature>
<dbReference type="Pfam" id="PF25034">
    <property type="entry name" value="Spectrin_SYNE1"/>
    <property type="match status" value="1"/>
</dbReference>
<dbReference type="InterPro" id="IPR057057">
    <property type="entry name" value="Spectrin_SYNE1"/>
</dbReference>
<feature type="coiled-coil region" evidence="13">
    <location>
        <begin position="104"/>
        <end position="167"/>
    </location>
</feature>
<evidence type="ECO:0000256" key="2">
    <source>
        <dbReference type="ARBA" id="ARBA00008619"/>
    </source>
</evidence>
<dbReference type="InterPro" id="IPR018159">
    <property type="entry name" value="Spectrin/alpha-actinin"/>
</dbReference>
<dbReference type="InterPro" id="IPR002017">
    <property type="entry name" value="Spectrin_repeat"/>
</dbReference>
<dbReference type="Pfam" id="PF10541">
    <property type="entry name" value="KASH"/>
    <property type="match status" value="1"/>
</dbReference>
<evidence type="ECO:0000256" key="3">
    <source>
        <dbReference type="ARBA" id="ARBA00022490"/>
    </source>
</evidence>
<keyword evidence="5 12" id="KW-0812">Transmembrane</keyword>
<dbReference type="SUPFAM" id="SSF46966">
    <property type="entry name" value="Spectrin repeat"/>
    <property type="match status" value="12"/>
</dbReference>
<dbReference type="Proteomes" id="UP000694559">
    <property type="component" value="Unplaced"/>
</dbReference>
<keyword evidence="17" id="KW-1185">Reference proteome</keyword>
<comment type="subcellular location">
    <subcellularLocation>
        <location evidence="1">Cytoplasm</location>
        <location evidence="1">Cytoskeleton</location>
    </subcellularLocation>
    <subcellularLocation>
        <location evidence="11">Nucleus outer membrane</location>
        <topology evidence="11">Single-pass type IV membrane protein</topology>
    </subcellularLocation>
</comment>
<evidence type="ECO:0000256" key="5">
    <source>
        <dbReference type="ARBA" id="ARBA00022692"/>
    </source>
</evidence>
<evidence type="ECO:0000256" key="12">
    <source>
        <dbReference type="PROSITE-ProRule" id="PRU00385"/>
    </source>
</evidence>
<dbReference type="PANTHER" id="PTHR14514:SF4">
    <property type="entry name" value="NESPRIN-2"/>
    <property type="match status" value="1"/>
</dbReference>
<dbReference type="SMART" id="SM00150">
    <property type="entry name" value="SPEC"/>
    <property type="match status" value="11"/>
</dbReference>
<evidence type="ECO:0000256" key="11">
    <source>
        <dbReference type="ARBA" id="ARBA00046312"/>
    </source>
</evidence>
<evidence type="ECO:0000256" key="4">
    <source>
        <dbReference type="ARBA" id="ARBA00022553"/>
    </source>
</evidence>
<accession>A0A8C6XIP5</accession>
<feature type="compositionally biased region" description="Acidic residues" evidence="14">
    <location>
        <begin position="2545"/>
        <end position="2554"/>
    </location>
</feature>
<dbReference type="FunFam" id="1.20.58.60:FF:000115">
    <property type="entry name" value="nesprin-2 isoform X2"/>
    <property type="match status" value="1"/>
</dbReference>
<evidence type="ECO:0000256" key="8">
    <source>
        <dbReference type="ARBA" id="ARBA00023136"/>
    </source>
</evidence>
<dbReference type="InterPro" id="IPR012315">
    <property type="entry name" value="KASH"/>
</dbReference>
<keyword evidence="6" id="KW-0677">Repeat</keyword>
<dbReference type="Pfam" id="PF00435">
    <property type="entry name" value="Spectrin"/>
    <property type="match status" value="2"/>
</dbReference>
<dbReference type="OrthoDB" id="18853at2759"/>
<feature type="coiled-coil region" evidence="13">
    <location>
        <begin position="2847"/>
        <end position="2876"/>
    </location>
</feature>
<reference evidence="16" key="1">
    <citation type="submission" date="2025-08" db="UniProtKB">
        <authorList>
            <consortium name="Ensembl"/>
        </authorList>
    </citation>
    <scope>IDENTIFICATION</scope>
</reference>
<dbReference type="Ensembl" id="ENSNNAT00000015902.1">
    <property type="protein sequence ID" value="ENSNNAP00000015158.1"/>
    <property type="gene ID" value="ENSNNAG00000009799.1"/>
</dbReference>
<feature type="coiled-coil region" evidence="13">
    <location>
        <begin position="1806"/>
        <end position="1847"/>
    </location>
</feature>
<keyword evidence="13" id="KW-0175">Coiled coil</keyword>
<dbReference type="PANTHER" id="PTHR14514">
    <property type="entry name" value="PKA ANCHORING PROTEIN"/>
    <property type="match status" value="1"/>
</dbReference>
<evidence type="ECO:0000256" key="10">
    <source>
        <dbReference type="ARBA" id="ARBA00023242"/>
    </source>
</evidence>
<dbReference type="CDD" id="cd00176">
    <property type="entry name" value="SPEC"/>
    <property type="match status" value="3"/>
</dbReference>
<evidence type="ECO:0000259" key="15">
    <source>
        <dbReference type="PROSITE" id="PS51049"/>
    </source>
</evidence>